<evidence type="ECO:0000313" key="2">
    <source>
        <dbReference type="Proteomes" id="UP001249851"/>
    </source>
</evidence>
<dbReference type="Proteomes" id="UP001249851">
    <property type="component" value="Unassembled WGS sequence"/>
</dbReference>
<keyword evidence="2" id="KW-1185">Reference proteome</keyword>
<name>A0AAD9QEN4_ACRCE</name>
<dbReference type="EMBL" id="JARQWQ010000038">
    <property type="protein sequence ID" value="KAK2559962.1"/>
    <property type="molecule type" value="Genomic_DNA"/>
</dbReference>
<dbReference type="AlphaFoldDB" id="A0AAD9QEN4"/>
<sequence>MAATRGMTINSYNLEPKTNRNIFCHFFFKIEARNQARNHAQLHLHCSDSCLYHGMTPWVLDGLIKDDDDTNSGKRLNYAQFGEVSLEEKAAVFEKAILSGIQNLSP</sequence>
<protein>
    <submittedName>
        <fullName evidence="1">Uncharacterized protein</fullName>
    </submittedName>
</protein>
<reference evidence="1" key="1">
    <citation type="journal article" date="2023" name="G3 (Bethesda)">
        <title>Whole genome assembly and annotation of the endangered Caribbean coral Acropora cervicornis.</title>
        <authorList>
            <person name="Selwyn J.D."/>
            <person name="Vollmer S.V."/>
        </authorList>
    </citation>
    <scope>NUCLEOTIDE SEQUENCE</scope>
    <source>
        <strain evidence="1">K2</strain>
    </source>
</reference>
<organism evidence="1 2">
    <name type="scientific">Acropora cervicornis</name>
    <name type="common">Staghorn coral</name>
    <dbReference type="NCBI Taxonomy" id="6130"/>
    <lineage>
        <taxon>Eukaryota</taxon>
        <taxon>Metazoa</taxon>
        <taxon>Cnidaria</taxon>
        <taxon>Anthozoa</taxon>
        <taxon>Hexacorallia</taxon>
        <taxon>Scleractinia</taxon>
        <taxon>Astrocoeniina</taxon>
        <taxon>Acroporidae</taxon>
        <taxon>Acropora</taxon>
    </lineage>
</organism>
<gene>
    <name evidence="1" type="ORF">P5673_017542</name>
</gene>
<comment type="caution">
    <text evidence="1">The sequence shown here is derived from an EMBL/GenBank/DDBJ whole genome shotgun (WGS) entry which is preliminary data.</text>
</comment>
<proteinExistence type="predicted"/>
<accession>A0AAD9QEN4</accession>
<reference evidence="1" key="2">
    <citation type="journal article" date="2023" name="Science">
        <title>Genomic signatures of disease resistance in endangered staghorn corals.</title>
        <authorList>
            <person name="Vollmer S.V."/>
            <person name="Selwyn J.D."/>
            <person name="Despard B.A."/>
            <person name="Roesel C.L."/>
        </authorList>
    </citation>
    <scope>NUCLEOTIDE SEQUENCE</scope>
    <source>
        <strain evidence="1">K2</strain>
    </source>
</reference>
<evidence type="ECO:0000313" key="1">
    <source>
        <dbReference type="EMBL" id="KAK2559962.1"/>
    </source>
</evidence>